<dbReference type="InterPro" id="IPR000477">
    <property type="entry name" value="RT_dom"/>
</dbReference>
<evidence type="ECO:0000313" key="3">
    <source>
        <dbReference type="Proteomes" id="UP000053647"/>
    </source>
</evidence>
<keyword evidence="3" id="KW-1185">Reference proteome</keyword>
<dbReference type="PROSITE" id="PS50878">
    <property type="entry name" value="RT_POL"/>
    <property type="match status" value="1"/>
</dbReference>
<dbReference type="Proteomes" id="UP000053647">
    <property type="component" value="Unassembled WGS sequence"/>
</dbReference>
<sequence length="84" mass="9195">PQSLVDFTKAVLTGRQTRLSFDGFLSPPIPITNGIGQGDPLSMILYIIYNSDLVEVAEPTGKRETLLAFVDDMLYIAVGHDFHG</sequence>
<feature type="non-terminal residue" evidence="2">
    <location>
        <position position="84"/>
    </location>
</feature>
<proteinExistence type="predicted"/>
<feature type="non-terminal residue" evidence="2">
    <location>
        <position position="1"/>
    </location>
</feature>
<dbReference type="AlphaFoldDB" id="A0A0C9T453"/>
<organism evidence="2 3">
    <name type="scientific">Paxillus involutus ATCC 200175</name>
    <dbReference type="NCBI Taxonomy" id="664439"/>
    <lineage>
        <taxon>Eukaryota</taxon>
        <taxon>Fungi</taxon>
        <taxon>Dikarya</taxon>
        <taxon>Basidiomycota</taxon>
        <taxon>Agaricomycotina</taxon>
        <taxon>Agaricomycetes</taxon>
        <taxon>Agaricomycetidae</taxon>
        <taxon>Boletales</taxon>
        <taxon>Paxilineae</taxon>
        <taxon>Paxillaceae</taxon>
        <taxon>Paxillus</taxon>
    </lineage>
</organism>
<feature type="domain" description="Reverse transcriptase" evidence="1">
    <location>
        <begin position="1"/>
        <end position="84"/>
    </location>
</feature>
<evidence type="ECO:0000313" key="2">
    <source>
        <dbReference type="EMBL" id="KIJ10435.1"/>
    </source>
</evidence>
<reference evidence="2 3" key="1">
    <citation type="submission" date="2014-06" db="EMBL/GenBank/DDBJ databases">
        <authorList>
            <consortium name="DOE Joint Genome Institute"/>
            <person name="Kuo A."/>
            <person name="Kohler A."/>
            <person name="Nagy L.G."/>
            <person name="Floudas D."/>
            <person name="Copeland A."/>
            <person name="Barry K.W."/>
            <person name="Cichocki N."/>
            <person name="Veneault-Fourrey C."/>
            <person name="LaButti K."/>
            <person name="Lindquist E.A."/>
            <person name="Lipzen A."/>
            <person name="Lundell T."/>
            <person name="Morin E."/>
            <person name="Murat C."/>
            <person name="Sun H."/>
            <person name="Tunlid A."/>
            <person name="Henrissat B."/>
            <person name="Grigoriev I.V."/>
            <person name="Hibbett D.S."/>
            <person name="Martin F."/>
            <person name="Nordberg H.P."/>
            <person name="Cantor M.N."/>
            <person name="Hua S.X."/>
        </authorList>
    </citation>
    <scope>NUCLEOTIDE SEQUENCE [LARGE SCALE GENOMIC DNA]</scope>
    <source>
        <strain evidence="2 3">ATCC 200175</strain>
    </source>
</reference>
<protein>
    <recommendedName>
        <fullName evidence="1">Reverse transcriptase domain-containing protein</fullName>
    </recommendedName>
</protein>
<gene>
    <name evidence="2" type="ORF">PAXINDRAFT_47006</name>
</gene>
<name>A0A0C9T453_PAXIN</name>
<dbReference type="OrthoDB" id="3044497at2759"/>
<dbReference type="EMBL" id="KN819406">
    <property type="protein sequence ID" value="KIJ10435.1"/>
    <property type="molecule type" value="Genomic_DNA"/>
</dbReference>
<dbReference type="HOGENOM" id="CLU_169846_0_0_1"/>
<accession>A0A0C9T453</accession>
<reference evidence="3" key="2">
    <citation type="submission" date="2015-01" db="EMBL/GenBank/DDBJ databases">
        <title>Evolutionary Origins and Diversification of the Mycorrhizal Mutualists.</title>
        <authorList>
            <consortium name="DOE Joint Genome Institute"/>
            <consortium name="Mycorrhizal Genomics Consortium"/>
            <person name="Kohler A."/>
            <person name="Kuo A."/>
            <person name="Nagy L.G."/>
            <person name="Floudas D."/>
            <person name="Copeland A."/>
            <person name="Barry K.W."/>
            <person name="Cichocki N."/>
            <person name="Veneault-Fourrey C."/>
            <person name="LaButti K."/>
            <person name="Lindquist E.A."/>
            <person name="Lipzen A."/>
            <person name="Lundell T."/>
            <person name="Morin E."/>
            <person name="Murat C."/>
            <person name="Riley R."/>
            <person name="Ohm R."/>
            <person name="Sun H."/>
            <person name="Tunlid A."/>
            <person name="Henrissat B."/>
            <person name="Grigoriev I.V."/>
            <person name="Hibbett D.S."/>
            <person name="Martin F."/>
        </authorList>
    </citation>
    <scope>NUCLEOTIDE SEQUENCE [LARGE SCALE GENOMIC DNA]</scope>
    <source>
        <strain evidence="3">ATCC 200175</strain>
    </source>
</reference>
<evidence type="ECO:0000259" key="1">
    <source>
        <dbReference type="PROSITE" id="PS50878"/>
    </source>
</evidence>